<dbReference type="InterPro" id="IPR053235">
    <property type="entry name" value="Ser_Thr_kinase"/>
</dbReference>
<gene>
    <name evidence="3" type="ORF">COT75_04200</name>
</gene>
<dbReference type="PANTHER" id="PTHR24361:SF845">
    <property type="entry name" value="KINASE, PUTATIVE-RELATED"/>
    <property type="match status" value="1"/>
</dbReference>
<feature type="domain" description="Protein kinase" evidence="2">
    <location>
        <begin position="363"/>
        <end position="638"/>
    </location>
</feature>
<dbReference type="GO" id="GO:0004674">
    <property type="term" value="F:protein serine/threonine kinase activity"/>
    <property type="evidence" value="ECO:0007669"/>
    <property type="project" value="TreeGrafter"/>
</dbReference>
<evidence type="ECO:0000313" key="4">
    <source>
        <dbReference type="Proteomes" id="UP000230093"/>
    </source>
</evidence>
<dbReference type="PANTHER" id="PTHR24361">
    <property type="entry name" value="MITOGEN-ACTIVATED KINASE KINASE KINASE"/>
    <property type="match status" value="1"/>
</dbReference>
<dbReference type="EMBL" id="PEZT01000024">
    <property type="protein sequence ID" value="PIS08924.1"/>
    <property type="molecule type" value="Genomic_DNA"/>
</dbReference>
<dbReference type="GO" id="GO:0005524">
    <property type="term" value="F:ATP binding"/>
    <property type="evidence" value="ECO:0007669"/>
    <property type="project" value="InterPro"/>
</dbReference>
<feature type="compositionally biased region" description="Pro residues" evidence="1">
    <location>
        <begin position="727"/>
        <end position="739"/>
    </location>
</feature>
<dbReference type="GO" id="GO:0005737">
    <property type="term" value="C:cytoplasm"/>
    <property type="evidence" value="ECO:0007669"/>
    <property type="project" value="TreeGrafter"/>
</dbReference>
<proteinExistence type="predicted"/>
<dbReference type="InterPro" id="IPR011009">
    <property type="entry name" value="Kinase-like_dom_sf"/>
</dbReference>
<feature type="region of interest" description="Disordered" evidence="1">
    <location>
        <begin position="718"/>
        <end position="739"/>
    </location>
</feature>
<accession>A0A2H0W8C6</accession>
<name>A0A2H0W8C6_9BACT</name>
<dbReference type="SUPFAM" id="SSF56112">
    <property type="entry name" value="Protein kinase-like (PK-like)"/>
    <property type="match status" value="1"/>
</dbReference>
<evidence type="ECO:0000313" key="3">
    <source>
        <dbReference type="EMBL" id="PIS08924.1"/>
    </source>
</evidence>
<dbReference type="Gene3D" id="1.10.510.10">
    <property type="entry name" value="Transferase(Phosphotransferase) domain 1"/>
    <property type="match status" value="1"/>
</dbReference>
<protein>
    <recommendedName>
        <fullName evidence="2">Protein kinase domain-containing protein</fullName>
    </recommendedName>
</protein>
<comment type="caution">
    <text evidence="3">The sequence shown here is derived from an EMBL/GenBank/DDBJ whole genome shotgun (WGS) entry which is preliminary data.</text>
</comment>
<evidence type="ECO:0000256" key="1">
    <source>
        <dbReference type="SAM" id="MobiDB-lite"/>
    </source>
</evidence>
<dbReference type="Proteomes" id="UP000230093">
    <property type="component" value="Unassembled WGS sequence"/>
</dbReference>
<dbReference type="SMART" id="SM00220">
    <property type="entry name" value="S_TKc"/>
    <property type="match status" value="1"/>
</dbReference>
<reference evidence="4" key="1">
    <citation type="submission" date="2017-09" db="EMBL/GenBank/DDBJ databases">
        <title>Depth-based differentiation of microbial function through sediment-hosted aquifers and enrichment of novel symbionts in the deep terrestrial subsurface.</title>
        <authorList>
            <person name="Probst A.J."/>
            <person name="Ladd B."/>
            <person name="Jarett J.K."/>
            <person name="Geller-Mcgrath D.E."/>
            <person name="Sieber C.M.K."/>
            <person name="Emerson J.B."/>
            <person name="Anantharaman K."/>
            <person name="Thomas B.C."/>
            <person name="Malmstrom R."/>
            <person name="Stieglmeier M."/>
            <person name="Klingl A."/>
            <person name="Woyke T."/>
            <person name="Ryan C.M."/>
            <person name="Banfield J.F."/>
        </authorList>
    </citation>
    <scope>NUCLEOTIDE SEQUENCE [LARGE SCALE GENOMIC DNA]</scope>
</reference>
<dbReference type="InterPro" id="IPR000719">
    <property type="entry name" value="Prot_kinase_dom"/>
</dbReference>
<evidence type="ECO:0000259" key="2">
    <source>
        <dbReference type="PROSITE" id="PS50011"/>
    </source>
</evidence>
<dbReference type="PROSITE" id="PS50011">
    <property type="entry name" value="PROTEIN_KINASE_DOM"/>
    <property type="match status" value="1"/>
</dbReference>
<organism evidence="3 4">
    <name type="scientific">Candidatus Beckwithbacteria bacterium CG10_big_fil_rev_8_21_14_0_10_34_10</name>
    <dbReference type="NCBI Taxonomy" id="1974495"/>
    <lineage>
        <taxon>Bacteria</taxon>
        <taxon>Candidatus Beckwithiibacteriota</taxon>
    </lineage>
</organism>
<sequence length="1285" mass="143833">MTENLEVGQITGVGEKTGSFLTKPDFSLEEEQKKLLTSFSPYLNLILEGKLPENLEKIENQPLRITLKLGKKRLKQEEDFVLGGQESAFKALKEINPGFPVERPAVEVIKDLSGVRAIKFEKVEDLVDVLGIRAGEGEEAREAAIKVIQNQGGFGFLTHSGYVLVWGKGEILAQVKAHEQWEQVAQTGIDFLDRALGLAEREPLTAEEKYSQKLLADLGARIATATDNYSPAADRRLAQAYGVKPGLNLADLGPVNLRYQNSNQLLKSAIAYYRDKLDKELANKDLPEQEQVRKKIGLEILLHLVNVKELLFKNQISLGSVNLITTDFFPNLSVLKTAAEGRRLQPAFQFKPGDKVKVGAEKTTIVKTIGIGGQSEVYLVENDKGEKMALKGSLSTSGAVDSLIREINLTQNRLAGVKSITHVLDYRYANGRLWALIDYIDGITLETEISSFKYQSKVDGWKKLMLESLLALNEIHQAQDHRGKGAVHLDIKPGNIMRRSTDGKIIYIDPGTAVKLDRQGHSTSNLGIGTEGYCPPEQWDDKAVLTRATDIHAWAATMLEALTGKSPDEFQQLHSRLGFNDLNLVKLVLKSKIPNSSEREKLIDWFCKALEPDQQKRWQNIEEMIGSCPDLKLAGQFFIQDRWRQTEWKKVLKDFRKTFITAGLGGLVVYLMLLRNGNLDTSLEEIISQSSPTLALTDNSEVSQEPLLTATSIPTPIEEPTMIPIPADEPTPTKEPPAPTKEIVRDFSETSLFPKELPIYDFDRQVFNFQEVFTAAVLNEIPGKDRILSDPPWKYYQMPAGQYNFGGLYLNTDRFGESTESIYLGSADNVFLLPEPSGSSKGIVNFLLRGIEDKDFAQKIIVSTDSDWLAGNYSELQTKLEEQDVNPNRGISVTVNPDSSVLVFRSLNDCRLYDGYSKEEEKALYEFQGGREIYIWGIVRDRVNSQIYYYVSDNPLSAVSESGRIISGFIGGLEELRIPEDSKVNSQIWFLNVDPDLMSKAVADANLIALTAIAEAHSPTEAPTLTPSPEPNPTLVLGIENVNIKGETAGCEDEAIKGGRFPVEYLDYFKPGFSYQPTLYKNIPEQTQDGIIIVPSVWEKTVPEVWGVVLENGFWGTRTDPLYFINVKDDSFFKGEKYFIKGQGISLREDGRAFWWVIVPDEQDHIPAQEILKMPEPNTGGLLNLTATLVSTNEYQIVDCYSGPNRSQYRRAWADSDKAFVVAAVNDLHVEDGEGINVWLMVWNDTVKEYGFVRSDNLKFNPNQIGKIPFVQINTQNQDSWISIK</sequence>
<dbReference type="Pfam" id="PF00069">
    <property type="entry name" value="Pkinase"/>
    <property type="match status" value="1"/>
</dbReference>